<evidence type="ECO:0000256" key="2">
    <source>
        <dbReference type="SAM" id="MobiDB-lite"/>
    </source>
</evidence>
<feature type="region of interest" description="Disordered" evidence="2">
    <location>
        <begin position="125"/>
        <end position="148"/>
    </location>
</feature>
<feature type="non-terminal residue" evidence="3">
    <location>
        <position position="1"/>
    </location>
</feature>
<dbReference type="Proteomes" id="UP000574390">
    <property type="component" value="Unassembled WGS sequence"/>
</dbReference>
<reference evidence="3 4" key="1">
    <citation type="submission" date="2020-04" db="EMBL/GenBank/DDBJ databases">
        <title>Perkinsus olseni comparative genomics.</title>
        <authorList>
            <person name="Bogema D.R."/>
        </authorList>
    </citation>
    <scope>NUCLEOTIDE SEQUENCE [LARGE SCALE GENOMIC DNA]</scope>
    <source>
        <strain evidence="3">ATCC PRA-205</strain>
    </source>
</reference>
<accession>A0A7J6Q418</accession>
<gene>
    <name evidence="3" type="ORF">FOZ62_006127</name>
</gene>
<proteinExistence type="predicted"/>
<evidence type="ECO:0000256" key="1">
    <source>
        <dbReference type="ARBA" id="ARBA00023125"/>
    </source>
</evidence>
<dbReference type="EMBL" id="JABANM010032390">
    <property type="protein sequence ID" value="KAF4703018.1"/>
    <property type="molecule type" value="Genomic_DNA"/>
</dbReference>
<comment type="caution">
    <text evidence="3">The sequence shown here is derived from an EMBL/GenBank/DDBJ whole genome shotgun (WGS) entry which is preliminary data.</text>
</comment>
<sequence length="321" mass="35007">MDDIVSSDIMRILAADTEAIEGICFYELLSAALGALVSEPGTPVIVVSDNRACVEVLGKMRGKSAALNSILQRMMVIRPELAGAATLHAYHLSGERNLLADQISRSDISFNRSIFAGIRGVHLSCSSPSRDASRIPPPSAPRGDRPRHERIRKALNVARRGCAKRASRVSKRLTEADICSFLSEARAPSTRRSYDAIRRAYSGVMDSASLPPYPYTPAKAVRFVASLVRADFTYESVRNYAQRIKALAREDHGDTFDTQGEERFKLALRAASKLCRQSGTTEQSRAGTFTAVELASISKVQDPRLEGTVCAILCGTSCLLR</sequence>
<evidence type="ECO:0000313" key="4">
    <source>
        <dbReference type="Proteomes" id="UP000574390"/>
    </source>
</evidence>
<dbReference type="InterPro" id="IPR010998">
    <property type="entry name" value="Integrase_recombinase_N"/>
</dbReference>
<dbReference type="Gene3D" id="1.10.150.130">
    <property type="match status" value="1"/>
</dbReference>
<dbReference type="AlphaFoldDB" id="A0A7J6Q418"/>
<evidence type="ECO:0000313" key="3">
    <source>
        <dbReference type="EMBL" id="KAF4703018.1"/>
    </source>
</evidence>
<protein>
    <submittedName>
        <fullName evidence="3">Uncharacterized protein</fullName>
    </submittedName>
</protein>
<keyword evidence="1" id="KW-0238">DNA-binding</keyword>
<name>A0A7J6Q418_PEROL</name>
<organism evidence="3 4">
    <name type="scientific">Perkinsus olseni</name>
    <name type="common">Perkinsus atlanticus</name>
    <dbReference type="NCBI Taxonomy" id="32597"/>
    <lineage>
        <taxon>Eukaryota</taxon>
        <taxon>Sar</taxon>
        <taxon>Alveolata</taxon>
        <taxon>Perkinsozoa</taxon>
        <taxon>Perkinsea</taxon>
        <taxon>Perkinsida</taxon>
        <taxon>Perkinsidae</taxon>
        <taxon>Perkinsus</taxon>
    </lineage>
</organism>
<dbReference type="GO" id="GO:0003677">
    <property type="term" value="F:DNA binding"/>
    <property type="evidence" value="ECO:0007669"/>
    <property type="project" value="UniProtKB-KW"/>
</dbReference>